<feature type="domain" description="Calponin-homology (CH)" evidence="3">
    <location>
        <begin position="205"/>
        <end position="263"/>
    </location>
</feature>
<dbReference type="GO" id="GO:0005737">
    <property type="term" value="C:cytoplasm"/>
    <property type="evidence" value="ECO:0007669"/>
    <property type="project" value="TreeGrafter"/>
</dbReference>
<dbReference type="SUPFAM" id="SSF47576">
    <property type="entry name" value="Calponin-homology domain, CH-domain"/>
    <property type="match status" value="1"/>
</dbReference>
<evidence type="ECO:0000256" key="2">
    <source>
        <dbReference type="ARBA" id="ARBA00023203"/>
    </source>
</evidence>
<organism evidence="4 5">
    <name type="scientific">Teladorsagia circumcincta</name>
    <name type="common">Brown stomach worm</name>
    <name type="synonym">Ostertagia circumcincta</name>
    <dbReference type="NCBI Taxonomy" id="45464"/>
    <lineage>
        <taxon>Eukaryota</taxon>
        <taxon>Metazoa</taxon>
        <taxon>Ecdysozoa</taxon>
        <taxon>Nematoda</taxon>
        <taxon>Chromadorea</taxon>
        <taxon>Rhabditida</taxon>
        <taxon>Rhabditina</taxon>
        <taxon>Rhabditomorpha</taxon>
        <taxon>Strongyloidea</taxon>
        <taxon>Trichostrongylidae</taxon>
        <taxon>Teladorsagia</taxon>
    </lineage>
</organism>
<dbReference type="Proteomes" id="UP000230423">
    <property type="component" value="Unassembled WGS sequence"/>
</dbReference>
<keyword evidence="5" id="KW-1185">Reference proteome</keyword>
<dbReference type="PANTHER" id="PTHR19961:SF18">
    <property type="entry name" value="FI19014P1"/>
    <property type="match status" value="1"/>
</dbReference>
<feature type="non-terminal residue" evidence="4">
    <location>
        <position position="263"/>
    </location>
</feature>
<dbReference type="GO" id="GO:0032432">
    <property type="term" value="C:actin filament bundle"/>
    <property type="evidence" value="ECO:0007669"/>
    <property type="project" value="TreeGrafter"/>
</dbReference>
<dbReference type="InterPro" id="IPR039959">
    <property type="entry name" value="Fimbrin/Plastin"/>
</dbReference>
<dbReference type="AlphaFoldDB" id="A0A2G9U7T0"/>
<gene>
    <name evidence="4" type="ORF">TELCIR_12559</name>
</gene>
<dbReference type="PANTHER" id="PTHR19961">
    <property type="entry name" value="FIMBRIN/PLASTIN"/>
    <property type="match status" value="1"/>
</dbReference>
<dbReference type="Gene3D" id="1.10.418.10">
    <property type="entry name" value="Calponin-like domain"/>
    <property type="match status" value="1"/>
</dbReference>
<proteinExistence type="predicted"/>
<dbReference type="GO" id="GO:0051017">
    <property type="term" value="P:actin filament bundle assembly"/>
    <property type="evidence" value="ECO:0007669"/>
    <property type="project" value="InterPro"/>
</dbReference>
<dbReference type="Pfam" id="PF00307">
    <property type="entry name" value="CH"/>
    <property type="match status" value="1"/>
</dbReference>
<dbReference type="InterPro" id="IPR001715">
    <property type="entry name" value="CH_dom"/>
</dbReference>
<dbReference type="PROSITE" id="PS50021">
    <property type="entry name" value="CH"/>
    <property type="match status" value="1"/>
</dbReference>
<sequence>MLYAELLDKGNWLLSNVIPVEMAHCQERSRFFPPSPSYPSLPRNESPHVRFTGTALSEFRKTILDYEQKKAFCGPKAKIKIVYGEHVYQDGTGFLPHSDLQAALKVLGIDIPGYKEEVAFSNWINSNLSDDPDLKRKLVNLAVAGTIHEKAINKKNLNTYTKLENLTLALMSAQIGLFNQIDLQHCPGLFRLLKEGETLDDLRKLSPEEILMRWVNYHMENANVNRRLTNFTTDINDSEIYTHLLHQIAPNGYGVTLSPLSVK</sequence>
<evidence type="ECO:0000313" key="4">
    <source>
        <dbReference type="EMBL" id="PIO65752.1"/>
    </source>
</evidence>
<dbReference type="GO" id="GO:0051639">
    <property type="term" value="P:actin filament network formation"/>
    <property type="evidence" value="ECO:0007669"/>
    <property type="project" value="TreeGrafter"/>
</dbReference>
<dbReference type="InterPro" id="IPR036872">
    <property type="entry name" value="CH_dom_sf"/>
</dbReference>
<evidence type="ECO:0000256" key="1">
    <source>
        <dbReference type="ARBA" id="ARBA00022737"/>
    </source>
</evidence>
<dbReference type="OrthoDB" id="431378at2759"/>
<accession>A0A2G9U7T0</accession>
<keyword evidence="1" id="KW-0677">Repeat</keyword>
<dbReference type="GO" id="GO:0051015">
    <property type="term" value="F:actin filament binding"/>
    <property type="evidence" value="ECO:0007669"/>
    <property type="project" value="InterPro"/>
</dbReference>
<evidence type="ECO:0000259" key="3">
    <source>
        <dbReference type="PROSITE" id="PS50021"/>
    </source>
</evidence>
<dbReference type="EMBL" id="KZ348761">
    <property type="protein sequence ID" value="PIO65752.1"/>
    <property type="molecule type" value="Genomic_DNA"/>
</dbReference>
<keyword evidence="2" id="KW-0009">Actin-binding</keyword>
<dbReference type="GO" id="GO:0005884">
    <property type="term" value="C:actin filament"/>
    <property type="evidence" value="ECO:0007669"/>
    <property type="project" value="TreeGrafter"/>
</dbReference>
<name>A0A2G9U7T0_TELCI</name>
<evidence type="ECO:0000313" key="5">
    <source>
        <dbReference type="Proteomes" id="UP000230423"/>
    </source>
</evidence>
<reference evidence="4 5" key="1">
    <citation type="submission" date="2015-09" db="EMBL/GenBank/DDBJ databases">
        <title>Draft genome of the parasitic nematode Teladorsagia circumcincta isolate WARC Sus (inbred).</title>
        <authorList>
            <person name="Mitreva M."/>
        </authorList>
    </citation>
    <scope>NUCLEOTIDE SEQUENCE [LARGE SCALE GENOMIC DNA]</scope>
    <source>
        <strain evidence="4 5">S</strain>
    </source>
</reference>
<protein>
    <recommendedName>
        <fullName evidence="3">Calponin-homology (CH) domain-containing protein</fullName>
    </recommendedName>
</protein>